<organism evidence="2">
    <name type="scientific">uncultured Caudovirales phage</name>
    <dbReference type="NCBI Taxonomy" id="2100421"/>
    <lineage>
        <taxon>Viruses</taxon>
        <taxon>Duplodnaviria</taxon>
        <taxon>Heunggongvirae</taxon>
        <taxon>Uroviricota</taxon>
        <taxon>Caudoviricetes</taxon>
        <taxon>Peduoviridae</taxon>
        <taxon>Maltschvirus</taxon>
        <taxon>Maltschvirus maltsch</taxon>
    </lineage>
</organism>
<keyword evidence="1" id="KW-0472">Membrane</keyword>
<evidence type="ECO:0000313" key="2">
    <source>
        <dbReference type="EMBL" id="CAB4127450.1"/>
    </source>
</evidence>
<keyword evidence="1" id="KW-0812">Transmembrane</keyword>
<protein>
    <submittedName>
        <fullName evidence="2">Uncharacterized protein</fullName>
    </submittedName>
</protein>
<proteinExistence type="predicted"/>
<evidence type="ECO:0000256" key="1">
    <source>
        <dbReference type="SAM" id="Phobius"/>
    </source>
</evidence>
<sequence>MKDYKPNDFKPFEVTQTMNTVAMVFMSCIILYCVVGS</sequence>
<dbReference type="PROSITE" id="PS51257">
    <property type="entry name" value="PROKAR_LIPOPROTEIN"/>
    <property type="match status" value="1"/>
</dbReference>
<dbReference type="EMBL" id="LR796208">
    <property type="protein sequence ID" value="CAB4127450.1"/>
    <property type="molecule type" value="Genomic_DNA"/>
</dbReference>
<reference evidence="2" key="1">
    <citation type="submission" date="2020-04" db="EMBL/GenBank/DDBJ databases">
        <authorList>
            <person name="Chiriac C."/>
            <person name="Salcher M."/>
            <person name="Ghai R."/>
            <person name="Kavagutti S V."/>
        </authorList>
    </citation>
    <scope>NUCLEOTIDE SEQUENCE</scope>
</reference>
<accession>A0A6J5L4F6</accession>
<name>A0A6J5L4F6_9CAUD</name>
<feature type="transmembrane region" description="Helical" evidence="1">
    <location>
        <begin position="16"/>
        <end position="35"/>
    </location>
</feature>
<gene>
    <name evidence="2" type="ORF">UFOVP84_193</name>
</gene>
<keyword evidence="1" id="KW-1133">Transmembrane helix</keyword>